<dbReference type="InterPro" id="IPR036396">
    <property type="entry name" value="Cyt_P450_sf"/>
</dbReference>
<keyword evidence="5 9" id="KW-0560">Oxidoreductase</keyword>
<dbReference type="PANTHER" id="PTHR46696">
    <property type="entry name" value="P450, PUTATIVE (EUROFUNG)-RELATED"/>
    <property type="match status" value="1"/>
</dbReference>
<evidence type="ECO:0000256" key="1">
    <source>
        <dbReference type="ARBA" id="ARBA00001971"/>
    </source>
</evidence>
<dbReference type="Pfam" id="PF00067">
    <property type="entry name" value="p450"/>
    <property type="match status" value="1"/>
</dbReference>
<evidence type="ECO:0000256" key="8">
    <source>
        <dbReference type="ARBA" id="ARBA00043906"/>
    </source>
</evidence>
<gene>
    <name evidence="10" type="ORF">NT26_0569</name>
</gene>
<evidence type="ECO:0000256" key="6">
    <source>
        <dbReference type="ARBA" id="ARBA00023004"/>
    </source>
</evidence>
<sequence length="409" mass="45700">MRGRSEADALPLEAPLDLLDPSFVCDPYTIYRRLRTHDPVHRSRNGGWILTRHRDIVSALGDPSLGNAPSRYSVVAPRNRGRYVCANVAQNILPFLDKPEHVRPRRILSRVLSTHMKDNPLDIAQIARQLLDPQLARRQMDAIADFGTPLSAEVMCRMLGIPAPDRDRMLEYSHYFFFLFAPIPSDQIRQKADEALTAFRGYFADLVQERRRKPQADLISLLLSAEDEGERLSDCQLVDNCMLLFSDGVENVDAGIANILLALGRHPAEMKRLRDAPELIANAVAEGLRYDSPAQLIARVARDDVEIGGQTIKRDSTVFLALGSANRDPAVFADPDRFNISRNTSPLLSFGKGGHSCIGASLVRSQSVEAVRSLLQTTTVVEVDQDGLEWLPRVGHRWLKTLPIRLFPS</sequence>
<keyword evidence="3 9" id="KW-0349">Heme</keyword>
<evidence type="ECO:0000313" key="11">
    <source>
        <dbReference type="Proteomes" id="UP000010792"/>
    </source>
</evidence>
<keyword evidence="7 9" id="KW-0503">Monooxygenase</keyword>
<dbReference type="EMBL" id="FO082820">
    <property type="protein sequence ID" value="CCF18293.1"/>
    <property type="molecule type" value="Genomic_DNA"/>
</dbReference>
<organism evidence="10 11">
    <name type="scientific">Pseudorhizobium banfieldiae</name>
    <dbReference type="NCBI Taxonomy" id="1125847"/>
    <lineage>
        <taxon>Bacteria</taxon>
        <taxon>Pseudomonadati</taxon>
        <taxon>Pseudomonadota</taxon>
        <taxon>Alphaproteobacteria</taxon>
        <taxon>Hyphomicrobiales</taxon>
        <taxon>Rhizobiaceae</taxon>
        <taxon>Rhizobium/Agrobacterium group</taxon>
        <taxon>Pseudorhizobium</taxon>
    </lineage>
</organism>
<name>L0NB33_9HYPH</name>
<proteinExistence type="inferred from homology"/>
<keyword evidence="6 9" id="KW-0408">Iron</keyword>
<dbReference type="Gene3D" id="1.10.630.10">
    <property type="entry name" value="Cytochrome P450"/>
    <property type="match status" value="1"/>
</dbReference>
<dbReference type="GO" id="GO:0016705">
    <property type="term" value="F:oxidoreductase activity, acting on paired donors, with incorporation or reduction of molecular oxygen"/>
    <property type="evidence" value="ECO:0007669"/>
    <property type="project" value="InterPro"/>
</dbReference>
<evidence type="ECO:0000256" key="5">
    <source>
        <dbReference type="ARBA" id="ARBA00023002"/>
    </source>
</evidence>
<accession>L0NB33</accession>
<evidence type="ECO:0000256" key="2">
    <source>
        <dbReference type="ARBA" id="ARBA00010617"/>
    </source>
</evidence>
<dbReference type="GO" id="GO:0020037">
    <property type="term" value="F:heme binding"/>
    <property type="evidence" value="ECO:0007669"/>
    <property type="project" value="InterPro"/>
</dbReference>
<dbReference type="PROSITE" id="PS00086">
    <property type="entry name" value="CYTOCHROME_P450"/>
    <property type="match status" value="1"/>
</dbReference>
<evidence type="ECO:0000256" key="9">
    <source>
        <dbReference type="RuleBase" id="RU000461"/>
    </source>
</evidence>
<protein>
    <submittedName>
        <fullName evidence="10">Putative Cytochrome P450</fullName>
        <ecNumber evidence="10">1.14.-.-</ecNumber>
    </submittedName>
</protein>
<evidence type="ECO:0000313" key="10">
    <source>
        <dbReference type="EMBL" id="CCF18293.1"/>
    </source>
</evidence>
<dbReference type="InterPro" id="IPR001128">
    <property type="entry name" value="Cyt_P450"/>
</dbReference>
<dbReference type="InterPro" id="IPR017972">
    <property type="entry name" value="Cyt_P450_CS"/>
</dbReference>
<evidence type="ECO:0000256" key="7">
    <source>
        <dbReference type="ARBA" id="ARBA00023033"/>
    </source>
</evidence>
<dbReference type="PANTHER" id="PTHR46696:SF1">
    <property type="entry name" value="CYTOCHROME P450 YJIB-RELATED"/>
    <property type="match status" value="1"/>
</dbReference>
<dbReference type="GO" id="GO:0004497">
    <property type="term" value="F:monooxygenase activity"/>
    <property type="evidence" value="ECO:0007669"/>
    <property type="project" value="UniProtKB-KW"/>
</dbReference>
<evidence type="ECO:0000256" key="3">
    <source>
        <dbReference type="ARBA" id="ARBA00022617"/>
    </source>
</evidence>
<evidence type="ECO:0000256" key="4">
    <source>
        <dbReference type="ARBA" id="ARBA00022723"/>
    </source>
</evidence>
<dbReference type="STRING" id="1125847.NT26_0569"/>
<dbReference type="KEGG" id="rht:NT26_0569"/>
<dbReference type="SUPFAM" id="SSF48264">
    <property type="entry name" value="Cytochrome P450"/>
    <property type="match status" value="1"/>
</dbReference>
<dbReference type="EC" id="1.14.-.-" evidence="10"/>
<dbReference type="FunFam" id="1.10.630.10:FF:000018">
    <property type="entry name" value="Cytochrome P450 monooxygenase"/>
    <property type="match status" value="1"/>
</dbReference>
<dbReference type="InterPro" id="IPR002397">
    <property type="entry name" value="Cyt_P450_B"/>
</dbReference>
<comment type="similarity">
    <text evidence="2 9">Belongs to the cytochrome P450 family.</text>
</comment>
<dbReference type="AlphaFoldDB" id="L0NB33"/>
<dbReference type="Proteomes" id="UP000010792">
    <property type="component" value="Chromosome"/>
</dbReference>
<comment type="function">
    <text evidence="8">Cytochromes P450 are a group of heme-thiolate monooxygenases. They oxidize a variety of structurally unrelated compounds, including steroids, fatty acids, and xenobiotics.</text>
</comment>
<keyword evidence="4 9" id="KW-0479">Metal-binding</keyword>
<keyword evidence="11" id="KW-1185">Reference proteome</keyword>
<dbReference type="GO" id="GO:0005506">
    <property type="term" value="F:iron ion binding"/>
    <property type="evidence" value="ECO:0007669"/>
    <property type="project" value="InterPro"/>
</dbReference>
<dbReference type="CDD" id="cd20625">
    <property type="entry name" value="CYP164-like"/>
    <property type="match status" value="1"/>
</dbReference>
<reference evidence="10 11" key="1">
    <citation type="journal article" date="2013" name="Genome Biol. Evol.">
        <title>Life in an arsenic-containing gold mine: genome and physiology of the autotrophic arsenite-oxidizing bacterium rhizobium sp. NT-26.</title>
        <authorList>
            <person name="Andres J."/>
            <person name="Arsene-Ploetze F."/>
            <person name="Barbe V."/>
            <person name="Brochier-Armanet C."/>
            <person name="Cleiss-Arnold J."/>
            <person name="Coppee J.Y."/>
            <person name="Dillies M.A."/>
            <person name="Geist"/>
            <person name="L"/>
            <person name="Joublin A."/>
            <person name="Koechler S."/>
            <person name="Lassalle F."/>
            <person name="Marchal M."/>
            <person name="Medigue C."/>
            <person name="Muller D."/>
            <person name="Nesme X."/>
            <person name="Plewniak F."/>
            <person name="Proux C."/>
            <person name="Ramirez-Bahena M.H."/>
            <person name="Schenowitz C."/>
            <person name="Sismeiro O."/>
            <person name="Vallenet D."/>
            <person name="Santini J.M."/>
            <person name="Bertin P.N."/>
        </authorList>
    </citation>
    <scope>NUCLEOTIDE SEQUENCE [LARGE SCALE GENOMIC DNA]</scope>
    <source>
        <strain evidence="10 11">NT-26</strain>
    </source>
</reference>
<comment type="cofactor">
    <cofactor evidence="1">
        <name>heme</name>
        <dbReference type="ChEBI" id="CHEBI:30413"/>
    </cofactor>
</comment>
<dbReference type="PRINTS" id="PR00359">
    <property type="entry name" value="BP450"/>
</dbReference>